<sequence length="615" mass="64678">MKDGATTGEPTAGWASGALGAVQAADREISRQTAVRARGVAAFAATRPASDDRPAGQPGSMSEERRAARPAVLADASEWAGQELALALEISGQAAETLLERSLTLVHRLPRTLEALESGALHVGHLFPMLERVGPIADDAKRAEVEAKLLAWMAGRVTTPAQLTDKARRLGLLVDARDSARRLVKAVRRRGVHVRPDREDGMAQAVALLTVPEAAALVDALGRYADALDEPGDERTRSQKMADCLLDLVLRPGETGMAPVQAHLTVVAAVSTLLGGDQPGEIAGQVVPAELVRALARALGLLPDEDGAVDEAESPAEAEPPTELALPDDQAEPDQAEPGGASPLERALEEWWRDVERRALTEEWGTGRRPVLEYEPVHHAGRRRPQAPAPPGSPAIREPSTSADSAVTAAGLALLGFDRALGRACTAVRRAELTGAADEAAWRRSPAGRASAAGDALQSLREAGDEQRAALARLLDATAGGGLAERPRIAVVDALGGALLALTDSRGLRRGAGLGPPPPTAGYRPGAALDRYLRARDRRCRLPGCRRPVPRGGELDHSRPWPDGPTSAANLAGYCTPHHRGKHQAPGWRHELAADGTLTVTTPSGLRATSAPPPF</sequence>
<organism evidence="3 4">
    <name type="scientific">Blastococcus aggregatus</name>
    <dbReference type="NCBI Taxonomy" id="38502"/>
    <lineage>
        <taxon>Bacteria</taxon>
        <taxon>Bacillati</taxon>
        <taxon>Actinomycetota</taxon>
        <taxon>Actinomycetes</taxon>
        <taxon>Geodermatophilales</taxon>
        <taxon>Geodermatophilaceae</taxon>
        <taxon>Blastococcus</taxon>
    </lineage>
</organism>
<evidence type="ECO:0000256" key="1">
    <source>
        <dbReference type="SAM" id="MobiDB-lite"/>
    </source>
</evidence>
<accession>A0A285UZN4</accession>
<feature type="region of interest" description="Disordered" evidence="1">
    <location>
        <begin position="375"/>
        <end position="402"/>
    </location>
</feature>
<keyword evidence="4" id="KW-1185">Reference proteome</keyword>
<feature type="compositionally biased region" description="Low complexity" evidence="1">
    <location>
        <begin position="317"/>
        <end position="327"/>
    </location>
</feature>
<reference evidence="4" key="1">
    <citation type="submission" date="2017-08" db="EMBL/GenBank/DDBJ databases">
        <authorList>
            <person name="Varghese N."/>
            <person name="Submissions S."/>
        </authorList>
    </citation>
    <scope>NUCLEOTIDE SEQUENCE [LARGE SCALE GENOMIC DNA]</scope>
    <source>
        <strain evidence="4">DSM 4725</strain>
    </source>
</reference>
<dbReference type="InterPro" id="IPR003870">
    <property type="entry name" value="DUF222"/>
</dbReference>
<dbReference type="Pfam" id="PF02720">
    <property type="entry name" value="DUF222"/>
    <property type="match status" value="1"/>
</dbReference>
<evidence type="ECO:0000313" key="3">
    <source>
        <dbReference type="EMBL" id="SOC47344.1"/>
    </source>
</evidence>
<protein>
    <recommendedName>
        <fullName evidence="2">DUF222 domain-containing protein</fullName>
    </recommendedName>
</protein>
<dbReference type="OrthoDB" id="5188087at2"/>
<evidence type="ECO:0000259" key="2">
    <source>
        <dbReference type="Pfam" id="PF02720"/>
    </source>
</evidence>
<dbReference type="RefSeq" id="WP_097193645.1">
    <property type="nucleotide sequence ID" value="NZ_OBQI01000001.1"/>
</dbReference>
<feature type="region of interest" description="Disordered" evidence="1">
    <location>
        <begin position="43"/>
        <end position="69"/>
    </location>
</feature>
<dbReference type="EMBL" id="OBQI01000001">
    <property type="protein sequence ID" value="SOC47344.1"/>
    <property type="molecule type" value="Genomic_DNA"/>
</dbReference>
<name>A0A285UZN4_9ACTN</name>
<proteinExistence type="predicted"/>
<dbReference type="AlphaFoldDB" id="A0A285UZN4"/>
<dbReference type="CDD" id="cd00085">
    <property type="entry name" value="HNHc"/>
    <property type="match status" value="1"/>
</dbReference>
<evidence type="ECO:0000313" key="4">
    <source>
        <dbReference type="Proteomes" id="UP000219435"/>
    </source>
</evidence>
<dbReference type="InterPro" id="IPR003615">
    <property type="entry name" value="HNH_nuc"/>
</dbReference>
<gene>
    <name evidence="3" type="ORF">SAMN05660748_0767</name>
</gene>
<dbReference type="Proteomes" id="UP000219435">
    <property type="component" value="Unassembled WGS sequence"/>
</dbReference>
<feature type="region of interest" description="Disordered" evidence="1">
    <location>
        <begin position="308"/>
        <end position="341"/>
    </location>
</feature>
<feature type="domain" description="DUF222" evidence="2">
    <location>
        <begin position="74"/>
        <end position="298"/>
    </location>
</feature>